<comment type="subcellular location">
    <subcellularLocation>
        <location evidence="1">Membrane</location>
    </subcellularLocation>
</comment>
<accession>A0A8J4STU1</accession>
<dbReference type="GO" id="GO:0005044">
    <property type="term" value="F:scavenger receptor activity"/>
    <property type="evidence" value="ECO:0007669"/>
    <property type="project" value="TreeGrafter"/>
</dbReference>
<dbReference type="PRINTS" id="PR01609">
    <property type="entry name" value="CD36FAMILY"/>
</dbReference>
<keyword evidence="5 7" id="KW-0472">Membrane</keyword>
<keyword evidence="3 7" id="KW-0812">Transmembrane</keyword>
<dbReference type="Proteomes" id="UP000748531">
    <property type="component" value="Unassembled WGS sequence"/>
</dbReference>
<comment type="similarity">
    <text evidence="2">Belongs to the CD36 family.</text>
</comment>
<comment type="caution">
    <text evidence="8">The sequence shown here is derived from an EMBL/GenBank/DDBJ whole genome shotgun (WGS) entry which is preliminary data.</text>
</comment>
<evidence type="ECO:0000256" key="2">
    <source>
        <dbReference type="ARBA" id="ARBA00010532"/>
    </source>
</evidence>
<dbReference type="Pfam" id="PF01130">
    <property type="entry name" value="CD36"/>
    <property type="match status" value="1"/>
</dbReference>
<evidence type="ECO:0000256" key="1">
    <source>
        <dbReference type="ARBA" id="ARBA00004370"/>
    </source>
</evidence>
<gene>
    <name evidence="8" type="ORF">PHET_00397</name>
</gene>
<sequence>MSKVKFMAYVYNLTNSQQVLNGGRPNFEEIGPFVYTENIKRINMNLSEENPPKTIRFNRNHVYGFNQTLSVGSPHEMKISAPNIHYMRNNSITKPITMDTGVENIQNVGKVLELNGERRHGLFTHDEADLVGGFQAERLSPGIEIGTSVKLLIPSICRSVRAYAVNRTSSVHRNDVELVVFAGMLPGKSDPSTNWEERIYCNSKEACPPKGLISLKQCLRKSGGNLDVFASLPRFLNADDRIVKNMDGIPPPSEKEHGSYIHVEPLTGLTLEGRERVQLNIFMANKNKDYQSMKGPYYIPLVWYTRENMADKATIDAFKTQILDVRTTVAFAIQLACGLFGFMSILWTAILSILCVRTRKQAEEEKHLTCIIKCTVIPLGNDESGTPDIESLGISSTLSDET</sequence>
<proteinExistence type="inferred from homology"/>
<evidence type="ECO:0000313" key="9">
    <source>
        <dbReference type="Proteomes" id="UP000748531"/>
    </source>
</evidence>
<evidence type="ECO:0000256" key="7">
    <source>
        <dbReference type="SAM" id="Phobius"/>
    </source>
</evidence>
<dbReference type="EMBL" id="LUCH01000089">
    <property type="protein sequence ID" value="KAF5406128.1"/>
    <property type="molecule type" value="Genomic_DNA"/>
</dbReference>
<dbReference type="OrthoDB" id="18585at2759"/>
<dbReference type="PANTHER" id="PTHR11923:SF51">
    <property type="entry name" value="LYSOSOME MEMBRANE PROTEIN 2"/>
    <property type="match status" value="1"/>
</dbReference>
<feature type="transmembrane region" description="Helical" evidence="7">
    <location>
        <begin position="331"/>
        <end position="356"/>
    </location>
</feature>
<reference evidence="8" key="1">
    <citation type="submission" date="2019-05" db="EMBL/GenBank/DDBJ databases">
        <title>Annotation for the trematode Paragonimus heterotremus.</title>
        <authorList>
            <person name="Choi Y.-J."/>
        </authorList>
    </citation>
    <scope>NUCLEOTIDE SEQUENCE</scope>
    <source>
        <strain evidence="8">LC</strain>
    </source>
</reference>
<keyword evidence="9" id="KW-1185">Reference proteome</keyword>
<protein>
    <submittedName>
        <fullName evidence="8">Uncharacterized protein</fullName>
    </submittedName>
</protein>
<dbReference type="AlphaFoldDB" id="A0A8J4STU1"/>
<keyword evidence="6" id="KW-0325">Glycoprotein</keyword>
<organism evidence="8 9">
    <name type="scientific">Paragonimus heterotremus</name>
    <dbReference type="NCBI Taxonomy" id="100268"/>
    <lineage>
        <taxon>Eukaryota</taxon>
        <taxon>Metazoa</taxon>
        <taxon>Spiralia</taxon>
        <taxon>Lophotrochozoa</taxon>
        <taxon>Platyhelminthes</taxon>
        <taxon>Trematoda</taxon>
        <taxon>Digenea</taxon>
        <taxon>Plagiorchiida</taxon>
        <taxon>Troglotremata</taxon>
        <taxon>Troglotrematidae</taxon>
        <taxon>Paragonimus</taxon>
    </lineage>
</organism>
<evidence type="ECO:0000256" key="5">
    <source>
        <dbReference type="ARBA" id="ARBA00023136"/>
    </source>
</evidence>
<keyword evidence="4 7" id="KW-1133">Transmembrane helix</keyword>
<name>A0A8J4STU1_9TREM</name>
<evidence type="ECO:0000256" key="3">
    <source>
        <dbReference type="ARBA" id="ARBA00022692"/>
    </source>
</evidence>
<dbReference type="GO" id="GO:0005737">
    <property type="term" value="C:cytoplasm"/>
    <property type="evidence" value="ECO:0007669"/>
    <property type="project" value="TreeGrafter"/>
</dbReference>
<evidence type="ECO:0000256" key="6">
    <source>
        <dbReference type="ARBA" id="ARBA00023180"/>
    </source>
</evidence>
<dbReference type="InterPro" id="IPR002159">
    <property type="entry name" value="CD36_fam"/>
</dbReference>
<dbReference type="PANTHER" id="PTHR11923">
    <property type="entry name" value="SCAVENGER RECEPTOR CLASS B TYPE-1 SR-B1"/>
    <property type="match status" value="1"/>
</dbReference>
<evidence type="ECO:0000256" key="4">
    <source>
        <dbReference type="ARBA" id="ARBA00022989"/>
    </source>
</evidence>
<dbReference type="GO" id="GO:0016020">
    <property type="term" value="C:membrane"/>
    <property type="evidence" value="ECO:0007669"/>
    <property type="project" value="UniProtKB-SubCell"/>
</dbReference>
<evidence type="ECO:0000313" key="8">
    <source>
        <dbReference type="EMBL" id="KAF5406128.1"/>
    </source>
</evidence>